<organism evidence="1 2">
    <name type="scientific">Trichinella britovi</name>
    <name type="common">Parasitic roundworm</name>
    <dbReference type="NCBI Taxonomy" id="45882"/>
    <lineage>
        <taxon>Eukaryota</taxon>
        <taxon>Metazoa</taxon>
        <taxon>Ecdysozoa</taxon>
        <taxon>Nematoda</taxon>
        <taxon>Enoplea</taxon>
        <taxon>Dorylaimia</taxon>
        <taxon>Trichinellida</taxon>
        <taxon>Trichinellidae</taxon>
        <taxon>Trichinella</taxon>
    </lineage>
</organism>
<reference evidence="1 2" key="1">
    <citation type="submission" date="2015-01" db="EMBL/GenBank/DDBJ databases">
        <title>Evolution of Trichinella species and genotypes.</title>
        <authorList>
            <person name="Korhonen P.K."/>
            <person name="Edoardo P."/>
            <person name="Giuseppe L.R."/>
            <person name="Gasser R.B."/>
        </authorList>
    </citation>
    <scope>NUCLEOTIDE SEQUENCE [LARGE SCALE GENOMIC DNA]</scope>
    <source>
        <strain evidence="1">ISS120</strain>
    </source>
</reference>
<evidence type="ECO:0000313" key="2">
    <source>
        <dbReference type="Proteomes" id="UP000054653"/>
    </source>
</evidence>
<accession>A0A0V1DEK5</accession>
<feature type="non-terminal residue" evidence="1">
    <location>
        <position position="1"/>
    </location>
</feature>
<proteinExistence type="predicted"/>
<name>A0A0V1DEK5_TRIBR</name>
<keyword evidence="2" id="KW-1185">Reference proteome</keyword>
<comment type="caution">
    <text evidence="1">The sequence shown here is derived from an EMBL/GenBank/DDBJ whole genome shotgun (WGS) entry which is preliminary data.</text>
</comment>
<sequence>LEWAWFQYNGLCSQCHSDGSNADWRRWIIEDTFLHCEIRGLHHEISWRVDRPKSGRIASCAGNTKDEADRYRPLEWAWFQYNGLCSQCHSDGSNADWKTHFFIVKSVVFIHLELIPKKFEQETFAIEFQQVKTWSFLPVLQKPTVLPAHVSPLPPSSHFAHRKKFPWRCPK</sequence>
<dbReference type="Proteomes" id="UP000054653">
    <property type="component" value="Unassembled WGS sequence"/>
</dbReference>
<gene>
    <name evidence="1" type="ORF">T03_15983</name>
</gene>
<evidence type="ECO:0000313" key="1">
    <source>
        <dbReference type="EMBL" id="KRY59975.1"/>
    </source>
</evidence>
<dbReference type="AlphaFoldDB" id="A0A0V1DEK5"/>
<dbReference type="EMBL" id="JYDI01000008">
    <property type="protein sequence ID" value="KRY59975.1"/>
    <property type="molecule type" value="Genomic_DNA"/>
</dbReference>
<protein>
    <submittedName>
        <fullName evidence="1">Uncharacterized protein</fullName>
    </submittedName>
</protein>